<evidence type="ECO:0000259" key="1">
    <source>
        <dbReference type="SMART" id="SM00829"/>
    </source>
</evidence>
<dbReference type="PANTHER" id="PTHR43677:SF4">
    <property type="entry name" value="QUINONE OXIDOREDUCTASE-LIKE PROTEIN 2"/>
    <property type="match status" value="1"/>
</dbReference>
<comment type="caution">
    <text evidence="2">The sequence shown here is derived from an EMBL/GenBank/DDBJ whole genome shotgun (WGS) entry which is preliminary data.</text>
</comment>
<dbReference type="InterPro" id="IPR013149">
    <property type="entry name" value="ADH-like_C"/>
</dbReference>
<name>A0A1V2ICC1_9ACTN</name>
<gene>
    <name evidence="2" type="ORF">BL253_12045</name>
</gene>
<dbReference type="Gene3D" id="3.90.180.10">
    <property type="entry name" value="Medium-chain alcohol dehydrogenases, catalytic domain"/>
    <property type="match status" value="1"/>
</dbReference>
<dbReference type="GO" id="GO:0016491">
    <property type="term" value="F:oxidoreductase activity"/>
    <property type="evidence" value="ECO:0007669"/>
    <property type="project" value="InterPro"/>
</dbReference>
<dbReference type="InterPro" id="IPR051397">
    <property type="entry name" value="Zn-ADH-like_protein"/>
</dbReference>
<proteinExistence type="predicted"/>
<dbReference type="Proteomes" id="UP000188929">
    <property type="component" value="Unassembled WGS sequence"/>
</dbReference>
<dbReference type="RefSeq" id="WP_076816457.1">
    <property type="nucleotide sequence ID" value="NZ_MOMC01000022.1"/>
</dbReference>
<dbReference type="STRING" id="1834516.BL253_12045"/>
<dbReference type="SUPFAM" id="SSF51735">
    <property type="entry name" value="NAD(P)-binding Rossmann-fold domains"/>
    <property type="match status" value="1"/>
</dbReference>
<dbReference type="CDD" id="cd08241">
    <property type="entry name" value="QOR1"/>
    <property type="match status" value="1"/>
</dbReference>
<protein>
    <submittedName>
        <fullName evidence="2">NADPH:quinone oxidoreductase</fullName>
    </submittedName>
</protein>
<keyword evidence="3" id="KW-1185">Reference proteome</keyword>
<dbReference type="SMART" id="SM00829">
    <property type="entry name" value="PKS_ER"/>
    <property type="match status" value="1"/>
</dbReference>
<dbReference type="PANTHER" id="PTHR43677">
    <property type="entry name" value="SHORT-CHAIN DEHYDROGENASE/REDUCTASE"/>
    <property type="match status" value="1"/>
</dbReference>
<organism evidence="2 3">
    <name type="scientific">Pseudofrankia asymbiotica</name>
    <dbReference type="NCBI Taxonomy" id="1834516"/>
    <lineage>
        <taxon>Bacteria</taxon>
        <taxon>Bacillati</taxon>
        <taxon>Actinomycetota</taxon>
        <taxon>Actinomycetes</taxon>
        <taxon>Frankiales</taxon>
        <taxon>Frankiaceae</taxon>
        <taxon>Pseudofrankia</taxon>
    </lineage>
</organism>
<dbReference type="SUPFAM" id="SSF50129">
    <property type="entry name" value="GroES-like"/>
    <property type="match status" value="1"/>
</dbReference>
<dbReference type="Pfam" id="PF08240">
    <property type="entry name" value="ADH_N"/>
    <property type="match status" value="1"/>
</dbReference>
<accession>A0A1V2ICC1</accession>
<evidence type="ECO:0000313" key="2">
    <source>
        <dbReference type="EMBL" id="ONH30833.1"/>
    </source>
</evidence>
<dbReference type="EMBL" id="MOMC01000022">
    <property type="protein sequence ID" value="ONH30833.1"/>
    <property type="molecule type" value="Genomic_DNA"/>
</dbReference>
<dbReference type="InterPro" id="IPR036291">
    <property type="entry name" value="NAD(P)-bd_dom_sf"/>
</dbReference>
<dbReference type="AlphaFoldDB" id="A0A1V2ICC1"/>
<feature type="domain" description="Enoyl reductase (ER)" evidence="1">
    <location>
        <begin position="10"/>
        <end position="321"/>
    </location>
</feature>
<dbReference type="Gene3D" id="3.40.50.720">
    <property type="entry name" value="NAD(P)-binding Rossmann-like Domain"/>
    <property type="match status" value="1"/>
</dbReference>
<dbReference type="InterPro" id="IPR013154">
    <property type="entry name" value="ADH-like_N"/>
</dbReference>
<dbReference type="OrthoDB" id="4190732at2"/>
<evidence type="ECO:0000313" key="3">
    <source>
        <dbReference type="Proteomes" id="UP000188929"/>
    </source>
</evidence>
<reference evidence="3" key="1">
    <citation type="submission" date="2016-10" db="EMBL/GenBank/DDBJ databases">
        <title>Frankia sp. NRRL B-16386 Genome sequencing.</title>
        <authorList>
            <person name="Ghodhbane-Gtari F."/>
            <person name="Swanson E."/>
            <person name="Gueddou A."/>
            <person name="Hezbri K."/>
            <person name="Ktari K."/>
            <person name="Nouioui I."/>
            <person name="Morris K."/>
            <person name="Simpson S."/>
            <person name="Abebe-Akele F."/>
            <person name="Thomas K."/>
            <person name="Gtari M."/>
            <person name="Tisa L.S."/>
        </authorList>
    </citation>
    <scope>NUCLEOTIDE SEQUENCE [LARGE SCALE GENOMIC DNA]</scope>
    <source>
        <strain evidence="3">NRRL B-16386</strain>
    </source>
</reference>
<dbReference type="InterPro" id="IPR020843">
    <property type="entry name" value="ER"/>
</dbReference>
<dbReference type="Pfam" id="PF00107">
    <property type="entry name" value="ADH_zinc_N"/>
    <property type="match status" value="1"/>
</dbReference>
<dbReference type="InterPro" id="IPR011032">
    <property type="entry name" value="GroES-like_sf"/>
</dbReference>
<sequence length="325" mass="33390">MLAAVCAEYGAPNVVQVKEIDTPPVGPGQVRVGVRAAAVNFPDVLIIANTYQVPAPLPFTPGSEFAGIVEEVGDGVTGLAPGDRVAGTLFVGAFAQQVVCPASSLHPVPDGVDDRSAAAFSVGHRTAYHVLRSTAGVEPGHRVVVLGAGGGVGLAAVQLAVALGAEVTAVANSSDKLEAAAANGATTLINNEAEDLRKALKVAHPEGVDVVVDMVGGDLSEAALRALRFDGRFVTVGYASGTIPRIPLNLVLLKGAHIMGFQMRDFATHRPDELARDDRELTELLASGRVRPHIGAVFALDDTAGALRFVADGRAIGKVVLDVAP</sequence>